<feature type="transmembrane region" description="Helical" evidence="5">
    <location>
        <begin position="27"/>
        <end position="45"/>
    </location>
</feature>
<dbReference type="Proteomes" id="UP000054383">
    <property type="component" value="Unassembled WGS sequence"/>
</dbReference>
<keyword evidence="7" id="KW-1185">Reference proteome</keyword>
<dbReference type="PANTHER" id="PTHR31465">
    <property type="entry name" value="PROTEIN RTA1-RELATED"/>
    <property type="match status" value="1"/>
</dbReference>
<evidence type="ECO:0000256" key="5">
    <source>
        <dbReference type="SAM" id="Phobius"/>
    </source>
</evidence>
<comment type="subcellular location">
    <subcellularLocation>
        <location evidence="1">Membrane</location>
        <topology evidence="1">Multi-pass membrane protein</topology>
    </subcellularLocation>
</comment>
<feature type="transmembrane region" description="Helical" evidence="5">
    <location>
        <begin position="128"/>
        <end position="153"/>
    </location>
</feature>
<evidence type="ECO:0000256" key="4">
    <source>
        <dbReference type="ARBA" id="ARBA00023136"/>
    </source>
</evidence>
<feature type="transmembrane region" description="Helical" evidence="5">
    <location>
        <begin position="209"/>
        <end position="229"/>
    </location>
</feature>
<dbReference type="STRING" id="28573.A0A0U1LRX6"/>
<keyword evidence="4 5" id="KW-0472">Membrane</keyword>
<feature type="transmembrane region" description="Helical" evidence="5">
    <location>
        <begin position="91"/>
        <end position="116"/>
    </location>
</feature>
<dbReference type="OrthoDB" id="3358017at2759"/>
<feature type="transmembrane region" description="Helical" evidence="5">
    <location>
        <begin position="52"/>
        <end position="71"/>
    </location>
</feature>
<dbReference type="AlphaFoldDB" id="A0A0U1LRX6"/>
<evidence type="ECO:0000256" key="1">
    <source>
        <dbReference type="ARBA" id="ARBA00004141"/>
    </source>
</evidence>
<evidence type="ECO:0000256" key="3">
    <source>
        <dbReference type="ARBA" id="ARBA00022989"/>
    </source>
</evidence>
<dbReference type="OMA" id="IGGFFEW"/>
<dbReference type="EMBL" id="CVMT01000002">
    <property type="protein sequence ID" value="CRG86144.1"/>
    <property type="molecule type" value="Genomic_DNA"/>
</dbReference>
<organism evidence="6 7">
    <name type="scientific">Talaromyces islandicus</name>
    <name type="common">Penicillium islandicum</name>
    <dbReference type="NCBI Taxonomy" id="28573"/>
    <lineage>
        <taxon>Eukaryota</taxon>
        <taxon>Fungi</taxon>
        <taxon>Dikarya</taxon>
        <taxon>Ascomycota</taxon>
        <taxon>Pezizomycotina</taxon>
        <taxon>Eurotiomycetes</taxon>
        <taxon>Eurotiomycetidae</taxon>
        <taxon>Eurotiales</taxon>
        <taxon>Trichocomaceae</taxon>
        <taxon>Talaromyces</taxon>
        <taxon>Talaromyces sect. Islandici</taxon>
    </lineage>
</organism>
<evidence type="ECO:0000313" key="6">
    <source>
        <dbReference type="EMBL" id="CRG86144.1"/>
    </source>
</evidence>
<proteinExistence type="predicted"/>
<dbReference type="PANTHER" id="PTHR31465:SF1">
    <property type="entry name" value="PROTEIN RTA1-RELATED"/>
    <property type="match status" value="1"/>
</dbReference>
<keyword evidence="2 5" id="KW-0812">Transmembrane</keyword>
<evidence type="ECO:0000256" key="2">
    <source>
        <dbReference type="ARBA" id="ARBA00022692"/>
    </source>
</evidence>
<protein>
    <submittedName>
        <fullName evidence="6">Protein RTM1</fullName>
    </submittedName>
</protein>
<dbReference type="GO" id="GO:0016020">
    <property type="term" value="C:membrane"/>
    <property type="evidence" value="ECO:0007669"/>
    <property type="project" value="UniProtKB-SubCell"/>
</dbReference>
<reference evidence="6 7" key="1">
    <citation type="submission" date="2015-04" db="EMBL/GenBank/DDBJ databases">
        <authorList>
            <person name="Syromyatnikov M.Y."/>
            <person name="Popov V.N."/>
        </authorList>
    </citation>
    <scope>NUCLEOTIDE SEQUENCE [LARGE SCALE GENOMIC DNA]</scope>
    <source>
        <strain evidence="6">WF-38-12</strain>
    </source>
</reference>
<accession>A0A0U1LRX6</accession>
<feature type="transmembrane region" description="Helical" evidence="5">
    <location>
        <begin position="165"/>
        <end position="188"/>
    </location>
</feature>
<gene>
    <name evidence="6" type="ORF">PISL3812_03147</name>
</gene>
<keyword evidence="3 5" id="KW-1133">Transmembrane helix</keyword>
<feature type="transmembrane region" description="Helical" evidence="5">
    <location>
        <begin position="244"/>
        <end position="264"/>
    </location>
</feature>
<name>A0A0U1LRX6_TALIS</name>
<dbReference type="InterPro" id="IPR007568">
    <property type="entry name" value="RTA1"/>
</dbReference>
<evidence type="ECO:0000313" key="7">
    <source>
        <dbReference type="Proteomes" id="UP000054383"/>
    </source>
</evidence>
<dbReference type="Pfam" id="PF04479">
    <property type="entry name" value="RTA1"/>
    <property type="match status" value="1"/>
</dbReference>
<sequence length="283" mass="32590">MTLWNRQSDVNYKTAVWAFYRYYPSEVAAIIFTVLFALATFTHLFQLFRHRTWFFIPFVIGGFFEWVGYIGRVLSSKESPNWSMGPYIQQTLLLLLAPALFAASIYMMLGRIVMVLNAEQHCVFRKKWLTKFFVCGDILSFTVQAAGGGIMAGGSLSAVHNGEKIVIVGLAIQILFFGFFVITCVLFHRRVNKFPTEESLELRSSWRKHLHVLYTANTLILVRSVFRLVEYAMGNNGYILRHEVFLYVFDGALMLTTMILFNVIHPSRLMLCRKEGIQLNHNV</sequence>